<evidence type="ECO:0000256" key="3">
    <source>
        <dbReference type="ARBA" id="ARBA00022723"/>
    </source>
</evidence>
<dbReference type="NCBIfam" id="TIGR01549">
    <property type="entry name" value="HAD-SF-IA-v1"/>
    <property type="match status" value="1"/>
</dbReference>
<sequence length="230" mass="26779">MDRTRIKGIIFDMDNTLFDFVRVKTIACEAIIRHLGRGDAHELLDYFRREGRGFEDIGNISDYLSDNGCFSEEGFLECCRIYEHEKTRSIELYPDVESTLMELRSRRVLLGLLTDAEMKNARVRLEKVGLYSMFDSLFTYDITGWKKPSHRTFMHALDSMGLKPHETMFVGDSLRRDIAPSKQLGMAAAYALYGDRNPDRDRINIEEKPDHILYSFSDLLTLIRERDDED</sequence>
<dbReference type="Pfam" id="PF13419">
    <property type="entry name" value="HAD_2"/>
    <property type="match status" value="1"/>
</dbReference>
<dbReference type="SUPFAM" id="SSF56784">
    <property type="entry name" value="HAD-like"/>
    <property type="match status" value="1"/>
</dbReference>
<dbReference type="InterPro" id="IPR036412">
    <property type="entry name" value="HAD-like_sf"/>
</dbReference>
<dbReference type="SFLD" id="SFLDS00003">
    <property type="entry name" value="Haloacid_Dehalogenase"/>
    <property type="match status" value="1"/>
</dbReference>
<dbReference type="InterPro" id="IPR023214">
    <property type="entry name" value="HAD_sf"/>
</dbReference>
<comment type="cofactor">
    <cofactor evidence="1">
        <name>Mg(2+)</name>
        <dbReference type="ChEBI" id="CHEBI:18420"/>
    </cofactor>
</comment>
<evidence type="ECO:0000256" key="5">
    <source>
        <dbReference type="ARBA" id="ARBA00022842"/>
    </source>
</evidence>
<dbReference type="SFLD" id="SFLDG01129">
    <property type="entry name" value="C1.5:_HAD__Beta-PGM__Phosphata"/>
    <property type="match status" value="1"/>
</dbReference>
<evidence type="ECO:0000256" key="4">
    <source>
        <dbReference type="ARBA" id="ARBA00022801"/>
    </source>
</evidence>
<evidence type="ECO:0000313" key="7">
    <source>
        <dbReference type="Proteomes" id="UP001206983"/>
    </source>
</evidence>
<comment type="caution">
    <text evidence="6">The sequence shown here is derived from an EMBL/GenBank/DDBJ whole genome shotgun (WGS) entry which is preliminary data.</text>
</comment>
<proteinExistence type="inferred from homology"/>
<dbReference type="EMBL" id="JTEO01000002">
    <property type="protein sequence ID" value="MCQ6962364.1"/>
    <property type="molecule type" value="Genomic_DNA"/>
</dbReference>
<gene>
    <name evidence="6" type="ORF">PV02_02875</name>
</gene>
<dbReference type="Proteomes" id="UP001206983">
    <property type="component" value="Unassembled WGS sequence"/>
</dbReference>
<keyword evidence="3" id="KW-0479">Metal-binding</keyword>
<evidence type="ECO:0000256" key="2">
    <source>
        <dbReference type="ARBA" id="ARBA00007958"/>
    </source>
</evidence>
<protein>
    <submittedName>
        <fullName evidence="6">Haloacid dehalogenase</fullName>
    </submittedName>
</protein>
<keyword evidence="5" id="KW-0460">Magnesium</keyword>
<dbReference type="GO" id="GO:0046872">
    <property type="term" value="F:metal ion binding"/>
    <property type="evidence" value="ECO:0007669"/>
    <property type="project" value="UniProtKB-KW"/>
</dbReference>
<accession>A0AAE3HA08</accession>
<comment type="similarity">
    <text evidence="2">Belongs to the HAD-like hydrolase superfamily.</text>
</comment>
<name>A0AAE3HA08_9EURY</name>
<dbReference type="GO" id="GO:0044281">
    <property type="term" value="P:small molecule metabolic process"/>
    <property type="evidence" value="ECO:0007669"/>
    <property type="project" value="UniProtKB-ARBA"/>
</dbReference>
<dbReference type="Gene3D" id="1.10.150.520">
    <property type="match status" value="1"/>
</dbReference>
<keyword evidence="4" id="KW-0378">Hydrolase</keyword>
<evidence type="ECO:0000313" key="6">
    <source>
        <dbReference type="EMBL" id="MCQ6962364.1"/>
    </source>
</evidence>
<reference evidence="6 7" key="1">
    <citation type="journal article" date="2011" name="Appl. Environ. Microbiol.">
        <title>Methanogenic archaea isolated from Taiwan's Chelungpu fault.</title>
        <authorList>
            <person name="Wu S.Y."/>
            <person name="Lai M.C."/>
        </authorList>
    </citation>
    <scope>NUCLEOTIDE SEQUENCE [LARGE SCALE GENOMIC DNA]</scope>
    <source>
        <strain evidence="6 7">St545Mb</strain>
    </source>
</reference>
<dbReference type="GO" id="GO:0016791">
    <property type="term" value="F:phosphatase activity"/>
    <property type="evidence" value="ECO:0007669"/>
    <property type="project" value="TreeGrafter"/>
</dbReference>
<dbReference type="PANTHER" id="PTHR46470:SF2">
    <property type="entry name" value="GLYCERALDEHYDE 3-PHOSPHATE PHOSPHATASE"/>
    <property type="match status" value="1"/>
</dbReference>
<dbReference type="PANTHER" id="PTHR46470">
    <property type="entry name" value="N-ACYLNEURAMINATE-9-PHOSPHATASE"/>
    <property type="match status" value="1"/>
</dbReference>
<dbReference type="InterPro" id="IPR051400">
    <property type="entry name" value="HAD-like_hydrolase"/>
</dbReference>
<dbReference type="InterPro" id="IPR041492">
    <property type="entry name" value="HAD_2"/>
</dbReference>
<dbReference type="Gene3D" id="3.40.50.1000">
    <property type="entry name" value="HAD superfamily/HAD-like"/>
    <property type="match status" value="1"/>
</dbReference>
<dbReference type="RefSeq" id="WP_256621866.1">
    <property type="nucleotide sequence ID" value="NZ_JTEO01000002.1"/>
</dbReference>
<dbReference type="AlphaFoldDB" id="A0AAE3HA08"/>
<keyword evidence="7" id="KW-1185">Reference proteome</keyword>
<dbReference type="PRINTS" id="PR00413">
    <property type="entry name" value="HADHALOGNASE"/>
</dbReference>
<organism evidence="6 7">
    <name type="scientific">Methanolobus chelungpuianus</name>
    <dbReference type="NCBI Taxonomy" id="502115"/>
    <lineage>
        <taxon>Archaea</taxon>
        <taxon>Methanobacteriati</taxon>
        <taxon>Methanobacteriota</taxon>
        <taxon>Stenosarchaea group</taxon>
        <taxon>Methanomicrobia</taxon>
        <taxon>Methanosarcinales</taxon>
        <taxon>Methanosarcinaceae</taxon>
        <taxon>Methanolobus</taxon>
    </lineage>
</organism>
<dbReference type="InterPro" id="IPR006439">
    <property type="entry name" value="HAD-SF_hydro_IA"/>
</dbReference>
<evidence type="ECO:0000256" key="1">
    <source>
        <dbReference type="ARBA" id="ARBA00001946"/>
    </source>
</evidence>